<dbReference type="SMR" id="A0A811LX99"/>
<keyword evidence="12" id="KW-1133">Transmembrane helix</keyword>
<dbReference type="Pfam" id="PF00614">
    <property type="entry name" value="PLDc"/>
    <property type="match status" value="1"/>
</dbReference>
<keyword evidence="11" id="KW-0496">Mitochondrion</keyword>
<dbReference type="GO" id="GO:0005524">
    <property type="term" value="F:ATP binding"/>
    <property type="evidence" value="ECO:0007669"/>
    <property type="project" value="UniProtKB-KW"/>
</dbReference>
<dbReference type="PANTHER" id="PTHR12586">
    <property type="entry name" value="CDP-DIACYLGLYCEROL--SERINE O-PHOSPHATIDYLTRANSFERASE"/>
    <property type="match status" value="1"/>
</dbReference>
<accession>A0A811LX99</accession>
<dbReference type="EC" id="2.7.8.5" evidence="11"/>
<comment type="caution">
    <text evidence="14">The sequence shown here is derived from an EMBL/GenBank/DDBJ whole genome shotgun (WGS) entry which is preliminary data.</text>
</comment>
<evidence type="ECO:0000256" key="7">
    <source>
        <dbReference type="ARBA" id="ARBA00023098"/>
    </source>
</evidence>
<protein>
    <recommendedName>
        <fullName evidence="11">CDP-diacylglycerol--glycerol-3-phosphate 3-phosphatidyltransferase</fullName>
        <ecNumber evidence="11">2.7.8.5</ecNumber>
    </recommendedName>
</protein>
<gene>
    <name evidence="14" type="ORF">BXYJ_LOCUS12004</name>
</gene>
<keyword evidence="6" id="KW-0677">Repeat</keyword>
<dbReference type="PROSITE" id="PS50035">
    <property type="entry name" value="PLD"/>
    <property type="match status" value="1"/>
</dbReference>
<comment type="pathway">
    <text evidence="2 11">Phospholipid metabolism; phosphatidylglycerol biosynthesis; phosphatidylglycerol from CDP-diacylglycerol: step 1/2.</text>
</comment>
<dbReference type="EMBL" id="CAJFDI010000005">
    <property type="protein sequence ID" value="CAD5231913.1"/>
    <property type="molecule type" value="Genomic_DNA"/>
</dbReference>
<dbReference type="InterPro" id="IPR001736">
    <property type="entry name" value="PLipase_D/transphosphatidylase"/>
</dbReference>
<evidence type="ECO:0000313" key="14">
    <source>
        <dbReference type="EMBL" id="CAD5231913.1"/>
    </source>
</evidence>
<organism evidence="14 15">
    <name type="scientific">Bursaphelenchus xylophilus</name>
    <name type="common">Pinewood nematode worm</name>
    <name type="synonym">Aphelenchoides xylophilus</name>
    <dbReference type="NCBI Taxonomy" id="6326"/>
    <lineage>
        <taxon>Eukaryota</taxon>
        <taxon>Metazoa</taxon>
        <taxon>Ecdysozoa</taxon>
        <taxon>Nematoda</taxon>
        <taxon>Chromadorea</taxon>
        <taxon>Rhabditida</taxon>
        <taxon>Tylenchina</taxon>
        <taxon>Tylenchomorpha</taxon>
        <taxon>Aphelenchoidea</taxon>
        <taxon>Aphelenchoididae</taxon>
        <taxon>Bursaphelenchus</taxon>
    </lineage>
</organism>
<evidence type="ECO:0000256" key="1">
    <source>
        <dbReference type="ARBA" id="ARBA00003537"/>
    </source>
</evidence>
<feature type="domain" description="PLD phosphodiesterase" evidence="13">
    <location>
        <begin position="129"/>
        <end position="155"/>
    </location>
</feature>
<keyword evidence="9 11" id="KW-1208">Phospholipid metabolism</keyword>
<evidence type="ECO:0000256" key="2">
    <source>
        <dbReference type="ARBA" id="ARBA00005042"/>
    </source>
</evidence>
<dbReference type="SUPFAM" id="SSF56024">
    <property type="entry name" value="Phospholipase D/nuclease"/>
    <property type="match status" value="2"/>
</dbReference>
<keyword evidence="12" id="KW-0812">Transmembrane</keyword>
<name>A0A811LX99_BURXY</name>
<evidence type="ECO:0000256" key="8">
    <source>
        <dbReference type="ARBA" id="ARBA00023209"/>
    </source>
</evidence>
<keyword evidence="12" id="KW-0472">Membrane</keyword>
<evidence type="ECO:0000256" key="4">
    <source>
        <dbReference type="ARBA" id="ARBA00022516"/>
    </source>
</evidence>
<dbReference type="AlphaFoldDB" id="A0A811LX99"/>
<evidence type="ECO:0000313" key="15">
    <source>
        <dbReference type="Proteomes" id="UP000659654"/>
    </source>
</evidence>
<comment type="function">
    <text evidence="1 11">Functions in the biosynthesis of the anionic phospholipids phosphatidylglycerol and cardiolipin.</text>
</comment>
<evidence type="ECO:0000256" key="10">
    <source>
        <dbReference type="ARBA" id="ARBA00048586"/>
    </source>
</evidence>
<proteinExistence type="inferred from homology"/>
<dbReference type="CDD" id="cd09135">
    <property type="entry name" value="PLDc_PGS1_euk_1"/>
    <property type="match status" value="1"/>
</dbReference>
<comment type="subcellular location">
    <subcellularLocation>
        <location evidence="11">Mitochondrion</location>
    </subcellularLocation>
</comment>
<evidence type="ECO:0000256" key="9">
    <source>
        <dbReference type="ARBA" id="ARBA00023264"/>
    </source>
</evidence>
<evidence type="ECO:0000256" key="5">
    <source>
        <dbReference type="ARBA" id="ARBA00022679"/>
    </source>
</evidence>
<dbReference type="Proteomes" id="UP000659654">
    <property type="component" value="Unassembled WGS sequence"/>
</dbReference>
<dbReference type="CDD" id="cd09137">
    <property type="entry name" value="PLDc_PGS1_euk_2"/>
    <property type="match status" value="1"/>
</dbReference>
<evidence type="ECO:0000256" key="6">
    <source>
        <dbReference type="ARBA" id="ARBA00022737"/>
    </source>
</evidence>
<dbReference type="EMBL" id="CAJFCV020000005">
    <property type="protein sequence ID" value="CAG9123487.1"/>
    <property type="molecule type" value="Genomic_DNA"/>
</dbReference>
<dbReference type="SMART" id="SM00155">
    <property type="entry name" value="PLDc"/>
    <property type="match status" value="2"/>
</dbReference>
<keyword evidence="11" id="KW-0547">Nucleotide-binding</keyword>
<comment type="similarity">
    <text evidence="3 11">Belongs to the CDP-alcohol phosphatidyltransferase class-II family.</text>
</comment>
<evidence type="ECO:0000256" key="11">
    <source>
        <dbReference type="RuleBase" id="RU365024"/>
    </source>
</evidence>
<evidence type="ECO:0000259" key="13">
    <source>
        <dbReference type="PROSITE" id="PS50035"/>
    </source>
</evidence>
<dbReference type="GO" id="GO:0032049">
    <property type="term" value="P:cardiolipin biosynthetic process"/>
    <property type="evidence" value="ECO:0007669"/>
    <property type="project" value="InterPro"/>
</dbReference>
<evidence type="ECO:0000256" key="12">
    <source>
        <dbReference type="SAM" id="Phobius"/>
    </source>
</evidence>
<feature type="transmembrane region" description="Helical" evidence="12">
    <location>
        <begin position="501"/>
        <end position="522"/>
    </location>
</feature>
<dbReference type="Gene3D" id="3.30.870.10">
    <property type="entry name" value="Endonuclease Chain A"/>
    <property type="match status" value="2"/>
</dbReference>
<dbReference type="GO" id="GO:0008444">
    <property type="term" value="F:CDP-diacylglycerol-glycerol-3-phosphate 3-phosphatidyltransferase activity"/>
    <property type="evidence" value="ECO:0007669"/>
    <property type="project" value="UniProtKB-EC"/>
</dbReference>
<dbReference type="GO" id="GO:0005739">
    <property type="term" value="C:mitochondrion"/>
    <property type="evidence" value="ECO:0007669"/>
    <property type="project" value="UniProtKB-SubCell"/>
</dbReference>
<dbReference type="UniPathway" id="UPA00084">
    <property type="reaction ID" value="UER00503"/>
</dbReference>
<keyword evidence="11" id="KW-0067">ATP-binding</keyword>
<keyword evidence="8 11" id="KW-0594">Phospholipid biosynthesis</keyword>
<comment type="catalytic activity">
    <reaction evidence="10 11">
        <text>a CDP-1,2-diacyl-sn-glycerol + sn-glycerol 3-phosphate = a 1,2-diacyl-sn-glycero-3-phospho-(1'-sn-glycero-3'-phosphate) + CMP + H(+)</text>
        <dbReference type="Rhea" id="RHEA:12593"/>
        <dbReference type="ChEBI" id="CHEBI:15378"/>
        <dbReference type="ChEBI" id="CHEBI:57597"/>
        <dbReference type="ChEBI" id="CHEBI:58332"/>
        <dbReference type="ChEBI" id="CHEBI:60110"/>
        <dbReference type="ChEBI" id="CHEBI:60377"/>
        <dbReference type="EC" id="2.7.8.5"/>
    </reaction>
</comment>
<reference evidence="14" key="1">
    <citation type="submission" date="2020-09" db="EMBL/GenBank/DDBJ databases">
        <authorList>
            <person name="Kikuchi T."/>
        </authorList>
    </citation>
    <scope>NUCLEOTIDE SEQUENCE</scope>
    <source>
        <strain evidence="14">Ka4C1</strain>
    </source>
</reference>
<evidence type="ECO:0000256" key="3">
    <source>
        <dbReference type="ARBA" id="ARBA00010682"/>
    </source>
</evidence>
<dbReference type="Proteomes" id="UP000582659">
    <property type="component" value="Unassembled WGS sequence"/>
</dbReference>
<keyword evidence="5 11" id="KW-0808">Transferase</keyword>
<keyword evidence="15" id="KW-1185">Reference proteome</keyword>
<keyword evidence="7 11" id="KW-0443">Lipid metabolism</keyword>
<keyword evidence="4 11" id="KW-0444">Lipid biosynthesis</keyword>
<dbReference type="PANTHER" id="PTHR12586:SF1">
    <property type="entry name" value="CDP-DIACYLGLYCEROL--GLYCEROL-3-PHOSPHATE 3-PHOSPHATIDYLTRANSFERASE, MITOCHONDRIAL"/>
    <property type="match status" value="1"/>
</dbReference>
<dbReference type="OrthoDB" id="10250191at2759"/>
<sequence length="618" mass="71174">MTCDSFASNFDGIEVDPENIRFLKTPDEFYNTLIDKVGNAQNRIYMSALYLGTGDLEKKLVTKLESCLNSKEDITIKLLFDYLRGTRGGEKSSAGILRHLADRLEAYFFHTPDLRGVSKKYLPERVNEIVGLQHMKFFIFDDSIIISGANLSETYFTNRQDRYVVIENSPKLVDFFVALFDAVSSCSFQLSAEGKLEPKCNCHPFKGDINEYRERFLSKTNEVLTVLKKKKVETDTFVFPIIQMGSFGIRQEEDLIKNIFKRQDEDIEVTLASGYLNLYDEYQDLILRNSNFPVDIVFASPEANGFYQAEGFSGYIPALYVYISDLLNKKINALGKKIRLLEYQRPGWSFHAKGIWINWKDNYVATVIGSSNYGYRSTIRDLEAQIMIVTKNEVLKQRINEEKNMMLEYTRQLDNVILAKPDHYVPCPDELRQRIGGFSARRLASTNAEGTEEWIPVYRYKKISLCFMIAKAKLYQTILSVGLIPWQTYKMVMGTCTMNEYFSVVGLAFVAPIVLIGFANLFNKIIGVVSYNPENDTFRFGYLSFWGTRLNKIVRADEVIPLTEHYFTYDNKAVLKLTFTDGDYLLLSTRNAELPDEKLAKYLFKDLNYFPVEDGEHK</sequence>
<dbReference type="InterPro" id="IPR016270">
    <property type="entry name" value="PGS1"/>
</dbReference>